<comment type="subcellular location">
    <subcellularLocation>
        <location evidence="1">Cell membrane</location>
        <topology evidence="1">Multi-pass membrane protein</topology>
    </subcellularLocation>
    <subcellularLocation>
        <location evidence="8">Membrane</location>
        <topology evidence="8">Multi-pass membrane protein</topology>
    </subcellularLocation>
</comment>
<comment type="caution">
    <text evidence="11">The sequence shown here is derived from an EMBL/GenBank/DDBJ whole genome shotgun (WGS) entry which is preliminary data.</text>
</comment>
<sequence length="219" mass="24338">MDQLFTVLTDMWHFLQKGGVIMIPLLFCSVFGLAILLVKVIQLRRNKVLAPEIIQLLRSIKTPEDADLAWRISQEKSSPFSNVIQVALANRDLPPEEMKESIEAQGRQEARTLERGLVVLETIAAVAPLLGLLGTVLGMVEVFNELAKSDMVQATQLSHGISKALITTIVGLSIGIVALVFYNYLWNKADSLILDIEKHSATLYNKLRRFKPSETAAEI</sequence>
<dbReference type="EMBL" id="JBHPBY010000004">
    <property type="protein sequence ID" value="MFC1848693.1"/>
    <property type="molecule type" value="Genomic_DNA"/>
</dbReference>
<keyword evidence="7 9" id="KW-0472">Membrane</keyword>
<proteinExistence type="inferred from homology"/>
<evidence type="ECO:0000256" key="4">
    <source>
        <dbReference type="ARBA" id="ARBA00022692"/>
    </source>
</evidence>
<feature type="transmembrane region" description="Helical" evidence="9">
    <location>
        <begin position="160"/>
        <end position="185"/>
    </location>
</feature>
<evidence type="ECO:0000256" key="8">
    <source>
        <dbReference type="RuleBase" id="RU004057"/>
    </source>
</evidence>
<dbReference type="Proteomes" id="UP001594351">
    <property type="component" value="Unassembled WGS sequence"/>
</dbReference>
<dbReference type="PANTHER" id="PTHR30625">
    <property type="entry name" value="PROTEIN TOLQ"/>
    <property type="match status" value="1"/>
</dbReference>
<protein>
    <submittedName>
        <fullName evidence="11">MotA/TolQ/ExbB proton channel family protein</fullName>
    </submittedName>
</protein>
<keyword evidence="6 9" id="KW-1133">Transmembrane helix</keyword>
<feature type="transmembrane region" description="Helical" evidence="9">
    <location>
        <begin position="20"/>
        <end position="38"/>
    </location>
</feature>
<keyword evidence="2 8" id="KW-0813">Transport</keyword>
<keyword evidence="3" id="KW-1003">Cell membrane</keyword>
<reference evidence="11 12" key="1">
    <citation type="submission" date="2024-09" db="EMBL/GenBank/DDBJ databases">
        <title>Laminarin stimulates single cell rates of sulfate reduction while oxygen inhibits transcriptomic activity in coastal marine sediment.</title>
        <authorList>
            <person name="Lindsay M."/>
            <person name="Orcutt B."/>
            <person name="Emerson D."/>
            <person name="Stepanauskas R."/>
            <person name="D'Angelo T."/>
        </authorList>
    </citation>
    <scope>NUCLEOTIDE SEQUENCE [LARGE SCALE GENOMIC DNA]</scope>
    <source>
        <strain evidence="11">SAG AM-311-K15</strain>
    </source>
</reference>
<name>A0ABV6YR64_UNCC1</name>
<gene>
    <name evidence="11" type="ORF">ACFL27_00670</name>
</gene>
<evidence type="ECO:0000256" key="7">
    <source>
        <dbReference type="ARBA" id="ARBA00023136"/>
    </source>
</evidence>
<evidence type="ECO:0000256" key="5">
    <source>
        <dbReference type="ARBA" id="ARBA00022927"/>
    </source>
</evidence>
<dbReference type="PANTHER" id="PTHR30625:SF15">
    <property type="entry name" value="BIOPOLYMER TRANSPORT PROTEIN EXBB"/>
    <property type="match status" value="1"/>
</dbReference>
<evidence type="ECO:0000313" key="11">
    <source>
        <dbReference type="EMBL" id="MFC1848693.1"/>
    </source>
</evidence>
<dbReference type="InterPro" id="IPR050790">
    <property type="entry name" value="ExbB/TolQ_transport"/>
</dbReference>
<evidence type="ECO:0000259" key="10">
    <source>
        <dbReference type="Pfam" id="PF01618"/>
    </source>
</evidence>
<organism evidence="11 12">
    <name type="scientific">candidate division CSSED10-310 bacterium</name>
    <dbReference type="NCBI Taxonomy" id="2855610"/>
    <lineage>
        <taxon>Bacteria</taxon>
        <taxon>Bacteria division CSSED10-310</taxon>
    </lineage>
</organism>
<keyword evidence="12" id="KW-1185">Reference proteome</keyword>
<keyword evidence="4 9" id="KW-0812">Transmembrane</keyword>
<evidence type="ECO:0000256" key="9">
    <source>
        <dbReference type="SAM" id="Phobius"/>
    </source>
</evidence>
<evidence type="ECO:0000256" key="2">
    <source>
        <dbReference type="ARBA" id="ARBA00022448"/>
    </source>
</evidence>
<evidence type="ECO:0000256" key="6">
    <source>
        <dbReference type="ARBA" id="ARBA00022989"/>
    </source>
</evidence>
<feature type="transmembrane region" description="Helical" evidence="9">
    <location>
        <begin position="117"/>
        <end position="140"/>
    </location>
</feature>
<dbReference type="InterPro" id="IPR002898">
    <property type="entry name" value="MotA_ExbB_proton_chnl"/>
</dbReference>
<dbReference type="Pfam" id="PF01618">
    <property type="entry name" value="MotA_ExbB"/>
    <property type="match status" value="1"/>
</dbReference>
<evidence type="ECO:0000313" key="12">
    <source>
        <dbReference type="Proteomes" id="UP001594351"/>
    </source>
</evidence>
<comment type="similarity">
    <text evidence="8">Belongs to the exbB/tolQ family.</text>
</comment>
<evidence type="ECO:0000256" key="1">
    <source>
        <dbReference type="ARBA" id="ARBA00004651"/>
    </source>
</evidence>
<accession>A0ABV6YR64</accession>
<feature type="domain" description="MotA/TolQ/ExbB proton channel" evidence="10">
    <location>
        <begin position="78"/>
        <end position="197"/>
    </location>
</feature>
<evidence type="ECO:0000256" key="3">
    <source>
        <dbReference type="ARBA" id="ARBA00022475"/>
    </source>
</evidence>
<keyword evidence="5 8" id="KW-0653">Protein transport</keyword>